<sequence length="349" mass="39440">MQFGSINILVKDPEEALDTYLKLFGTNNVDQVLKINRMSNGVDTVSGYVLKTHSINCGIYTPDDPNSKLGEHLQKNGEGIHHIELHVGQEEFIEAHEKFKSYGWPVSEKPIFIGKLGEAIFWIEETGEQGVLVKFSTKLTKGFGRDGAVYLDTPKSIDEVTITKEYIRPRLSLVTQVIAVRDFKKQLDVWSKILSQPIPPGILDIKTGEPVNVDDGRGDIFQEVYFPFERQNGLTKIGIYGPINDDGPLSRLLYAKNNIAAYNNMTFLVSRDKYQHYWNQLEEAGFAMLDPRPIILLDTGNYFCFVHPISTHGVACEFVSYTILNKEKGVFGYDWSDATMYLVSPDIND</sequence>
<protein>
    <recommendedName>
        <fullName evidence="1">VOC domain-containing protein</fullName>
    </recommendedName>
</protein>
<dbReference type="PROSITE" id="PS51819">
    <property type="entry name" value="VOC"/>
    <property type="match status" value="1"/>
</dbReference>
<name>A0A5K7ZPZ1_9BACT</name>
<proteinExistence type="predicted"/>
<dbReference type="EMBL" id="AP021876">
    <property type="protein sequence ID" value="BBO82039.1"/>
    <property type="molecule type" value="Genomic_DNA"/>
</dbReference>
<dbReference type="AlphaFoldDB" id="A0A5K7ZPZ1"/>
<dbReference type="Gene3D" id="3.10.180.10">
    <property type="entry name" value="2,3-Dihydroxybiphenyl 1,2-Dioxygenase, domain 1"/>
    <property type="match status" value="2"/>
</dbReference>
<organism evidence="2 3">
    <name type="scientific">Desulfosarcina ovata subsp. sediminis</name>
    <dbReference type="NCBI Taxonomy" id="885957"/>
    <lineage>
        <taxon>Bacteria</taxon>
        <taxon>Pseudomonadati</taxon>
        <taxon>Thermodesulfobacteriota</taxon>
        <taxon>Desulfobacteria</taxon>
        <taxon>Desulfobacterales</taxon>
        <taxon>Desulfosarcinaceae</taxon>
        <taxon>Desulfosarcina</taxon>
    </lineage>
</organism>
<dbReference type="Proteomes" id="UP000425960">
    <property type="component" value="Chromosome"/>
</dbReference>
<evidence type="ECO:0000259" key="1">
    <source>
        <dbReference type="PROSITE" id="PS51819"/>
    </source>
</evidence>
<reference evidence="2 3" key="1">
    <citation type="submission" date="2019-11" db="EMBL/GenBank/DDBJ databases">
        <title>Comparative genomics of hydrocarbon-degrading Desulfosarcina strains.</title>
        <authorList>
            <person name="Watanabe M."/>
            <person name="Kojima H."/>
            <person name="Fukui M."/>
        </authorList>
    </citation>
    <scope>NUCLEOTIDE SEQUENCE [LARGE SCALE GENOMIC DNA]</scope>
    <source>
        <strain evidence="2 3">28bB2T</strain>
    </source>
</reference>
<dbReference type="RefSeq" id="WP_155322589.1">
    <property type="nucleotide sequence ID" value="NZ_AP021876.1"/>
</dbReference>
<gene>
    <name evidence="2" type="ORF">DSCO28_26050</name>
</gene>
<feature type="domain" description="VOC" evidence="1">
    <location>
        <begin position="2"/>
        <end position="138"/>
    </location>
</feature>
<dbReference type="SUPFAM" id="SSF54593">
    <property type="entry name" value="Glyoxalase/Bleomycin resistance protein/Dihydroxybiphenyl dioxygenase"/>
    <property type="match status" value="1"/>
</dbReference>
<dbReference type="InterPro" id="IPR037523">
    <property type="entry name" value="VOC_core"/>
</dbReference>
<dbReference type="InterPro" id="IPR029068">
    <property type="entry name" value="Glyas_Bleomycin-R_OHBP_Dase"/>
</dbReference>
<accession>A0A5K7ZPZ1</accession>
<evidence type="ECO:0000313" key="3">
    <source>
        <dbReference type="Proteomes" id="UP000425960"/>
    </source>
</evidence>
<evidence type="ECO:0000313" key="2">
    <source>
        <dbReference type="EMBL" id="BBO82039.1"/>
    </source>
</evidence>
<dbReference type="KEGG" id="dov:DSCO28_26050"/>